<dbReference type="AlphaFoldDB" id="V4RFG8"/>
<organism evidence="1 2">
    <name type="scientific">Lutibaculum baratangense AMV1</name>
    <dbReference type="NCBI Taxonomy" id="631454"/>
    <lineage>
        <taxon>Bacteria</taxon>
        <taxon>Pseudomonadati</taxon>
        <taxon>Pseudomonadota</taxon>
        <taxon>Alphaproteobacteria</taxon>
        <taxon>Hyphomicrobiales</taxon>
        <taxon>Tepidamorphaceae</taxon>
        <taxon>Lutibaculum</taxon>
    </lineage>
</organism>
<dbReference type="InterPro" id="IPR011990">
    <property type="entry name" value="TPR-like_helical_dom_sf"/>
</dbReference>
<dbReference type="PATRIC" id="fig|631454.5.peg.2547"/>
<name>V4RFG8_9HYPH</name>
<dbReference type="Gene3D" id="1.20.58.320">
    <property type="entry name" value="TPR-like"/>
    <property type="match status" value="1"/>
</dbReference>
<dbReference type="InterPro" id="IPR010323">
    <property type="entry name" value="DUF924"/>
</dbReference>
<evidence type="ECO:0000313" key="2">
    <source>
        <dbReference type="Proteomes" id="UP000017819"/>
    </source>
</evidence>
<comment type="caution">
    <text evidence="1">The sequence shown here is derived from an EMBL/GenBank/DDBJ whole genome shotgun (WGS) entry which is preliminary data.</text>
</comment>
<gene>
    <name evidence="1" type="ORF">N177_2578</name>
</gene>
<evidence type="ECO:0000313" key="1">
    <source>
        <dbReference type="EMBL" id="ESR24129.1"/>
    </source>
</evidence>
<dbReference type="Gene3D" id="1.25.40.10">
    <property type="entry name" value="Tetratricopeptide repeat domain"/>
    <property type="match status" value="1"/>
</dbReference>
<dbReference type="OrthoDB" id="7593450at2"/>
<keyword evidence="2" id="KW-1185">Reference proteome</keyword>
<accession>V4RFG8</accession>
<protein>
    <submittedName>
        <fullName evidence="1">Putative transmembrane protein</fullName>
    </submittedName>
</protein>
<dbReference type="Proteomes" id="UP000017819">
    <property type="component" value="Unassembled WGS sequence"/>
</dbReference>
<keyword evidence="1" id="KW-0472">Membrane</keyword>
<dbReference type="Pfam" id="PF06041">
    <property type="entry name" value="DUF924"/>
    <property type="match status" value="1"/>
</dbReference>
<dbReference type="EMBL" id="AWXZ01000035">
    <property type="protein sequence ID" value="ESR24129.1"/>
    <property type="molecule type" value="Genomic_DNA"/>
</dbReference>
<reference evidence="1 2" key="1">
    <citation type="journal article" date="2014" name="Genome Announc.">
        <title>Draft Genome Sequence of Lutibaculum baratangense Strain AMV1T, Isolated from a Mud Volcano in Andamans, India.</title>
        <authorList>
            <person name="Singh A."/>
            <person name="Sreenivas A."/>
            <person name="Sathyanarayana Reddy G."/>
            <person name="Pinnaka A.K."/>
            <person name="Shivaji S."/>
        </authorList>
    </citation>
    <scope>NUCLEOTIDE SEQUENCE [LARGE SCALE GENOMIC DNA]</scope>
    <source>
        <strain evidence="1 2">AMV1</strain>
    </source>
</reference>
<dbReference type="eggNOG" id="COG3803">
    <property type="taxonomic scope" value="Bacteria"/>
</dbReference>
<keyword evidence="1" id="KW-0812">Transmembrane</keyword>
<proteinExistence type="predicted"/>
<sequence>MNVHETGQADALGLLDFWWTAGPARWFARDDAFDAACRERFGSLHEEALRGGLGDWRDTPHGCLALILLLDQIPRNLHRDSARAYAGDAAALELAEHAIACRFPAAFPPAVRIFYYMPFMHSEDLDVQRRGVDLFRVLGEHDSYHYALIHLDVIARFGRFPHRNQVLGRETTPEERTYLESGGFAG</sequence>
<dbReference type="SUPFAM" id="SSF48452">
    <property type="entry name" value="TPR-like"/>
    <property type="match status" value="1"/>
</dbReference>
<dbReference type="STRING" id="631454.N177_2578"/>